<feature type="domain" description="DUF1214" evidence="3">
    <location>
        <begin position="107"/>
        <end position="223"/>
    </location>
</feature>
<feature type="compositionally biased region" description="Basic and acidic residues" evidence="1">
    <location>
        <begin position="152"/>
        <end position="164"/>
    </location>
</feature>
<keyword evidence="2" id="KW-0472">Membrane</keyword>
<keyword evidence="2" id="KW-0812">Transmembrane</keyword>
<reference evidence="5" key="2">
    <citation type="submission" date="2015-01" db="EMBL/GenBank/DDBJ databases">
        <title>Complete genome sequence of Methylobacterium aquaticum strain 22A.</title>
        <authorList>
            <person name="Tani A."/>
            <person name="Ogura Y."/>
            <person name="Hayashi T."/>
        </authorList>
    </citation>
    <scope>NUCLEOTIDE SEQUENCE [LARGE SCALE GENOMIC DNA]</scope>
    <source>
        <strain evidence="5">MA-22A</strain>
    </source>
</reference>
<sequence>MLTEKVLPRESGRVAPSPPSRPAPRLLRGAARLRRMGNVGLVLYALALGAGLGLATANWATRGRYPFGGVTLNAWTAWPKIGARDADPYVRAIHARTGEVPLALGEGLLLTALTDDSGRRLDPSCRYRIAGATPPSRAWTLTVERRGRARADAATDAAKTEGSKTEGAGDAGAPRTGFTSTEVLRDRDGRFAVTLGPVVQPGNWLPMPAGEGSIRLVLRLYDTPVAASTGVLEREGVPSITREDCP</sequence>
<feature type="region of interest" description="Disordered" evidence="1">
    <location>
        <begin position="152"/>
        <end position="181"/>
    </location>
</feature>
<proteinExistence type="predicted"/>
<organism evidence="4 5">
    <name type="scientific">Methylobacterium aquaticum</name>
    <dbReference type="NCBI Taxonomy" id="270351"/>
    <lineage>
        <taxon>Bacteria</taxon>
        <taxon>Pseudomonadati</taxon>
        <taxon>Pseudomonadota</taxon>
        <taxon>Alphaproteobacteria</taxon>
        <taxon>Hyphomicrobiales</taxon>
        <taxon>Methylobacteriaceae</taxon>
        <taxon>Methylobacterium</taxon>
    </lineage>
</organism>
<dbReference type="Proteomes" id="UP000061432">
    <property type="component" value="Chromosome"/>
</dbReference>
<feature type="compositionally biased region" description="Basic and acidic residues" evidence="1">
    <location>
        <begin position="1"/>
        <end position="12"/>
    </location>
</feature>
<dbReference type="OrthoDB" id="7837485at2"/>
<dbReference type="PATRIC" id="fig|270351.10.peg.4067"/>
<accession>A0A0C6FVP9</accession>
<evidence type="ECO:0000313" key="5">
    <source>
        <dbReference type="Proteomes" id="UP000061432"/>
    </source>
</evidence>
<evidence type="ECO:0000313" key="4">
    <source>
        <dbReference type="EMBL" id="BAQ47235.1"/>
    </source>
</evidence>
<dbReference type="SUPFAM" id="SSF160935">
    <property type="entry name" value="VPA0735-like"/>
    <property type="match status" value="1"/>
</dbReference>
<dbReference type="InterPro" id="IPR037049">
    <property type="entry name" value="DUF1214_C_sf"/>
</dbReference>
<dbReference type="InterPro" id="IPR010621">
    <property type="entry name" value="DUF1214"/>
</dbReference>
<name>A0A0C6FVP9_9HYPH</name>
<evidence type="ECO:0000259" key="3">
    <source>
        <dbReference type="Pfam" id="PF06742"/>
    </source>
</evidence>
<dbReference type="Gene3D" id="2.60.120.600">
    <property type="entry name" value="Domain of unknown function DUF1214, C-terminal domain"/>
    <property type="match status" value="1"/>
</dbReference>
<gene>
    <name evidence="4" type="ORF">Maq22A_c21000</name>
</gene>
<dbReference type="RefSeq" id="WP_060848223.1">
    <property type="nucleotide sequence ID" value="NZ_AP014704.1"/>
</dbReference>
<dbReference type="Pfam" id="PF06742">
    <property type="entry name" value="DUF1214"/>
    <property type="match status" value="1"/>
</dbReference>
<keyword evidence="2" id="KW-1133">Transmembrane helix</keyword>
<reference evidence="4 5" key="1">
    <citation type="journal article" date="2015" name="Genome Announc.">
        <title>Complete Genome Sequence of Methylobacterium aquaticum Strain 22A, Isolated from Racomitrium japonicum Moss.</title>
        <authorList>
            <person name="Tani A."/>
            <person name="Ogura Y."/>
            <person name="Hayashi T."/>
            <person name="Kimbara K."/>
        </authorList>
    </citation>
    <scope>NUCLEOTIDE SEQUENCE [LARGE SCALE GENOMIC DNA]</scope>
    <source>
        <strain evidence="4 5">MA-22A</strain>
    </source>
</reference>
<evidence type="ECO:0000256" key="1">
    <source>
        <dbReference type="SAM" id="MobiDB-lite"/>
    </source>
</evidence>
<dbReference type="EMBL" id="AP014704">
    <property type="protein sequence ID" value="BAQ47235.1"/>
    <property type="molecule type" value="Genomic_DNA"/>
</dbReference>
<dbReference type="KEGG" id="maqu:Maq22A_c21000"/>
<protein>
    <recommendedName>
        <fullName evidence="3">DUF1214 domain-containing protein</fullName>
    </recommendedName>
</protein>
<feature type="region of interest" description="Disordered" evidence="1">
    <location>
        <begin position="1"/>
        <end position="25"/>
    </location>
</feature>
<feature type="transmembrane region" description="Helical" evidence="2">
    <location>
        <begin position="41"/>
        <end position="60"/>
    </location>
</feature>
<dbReference type="AlphaFoldDB" id="A0A0C6FVP9"/>
<dbReference type="STRING" id="270351.Maq22A_c21000"/>
<evidence type="ECO:0000256" key="2">
    <source>
        <dbReference type="SAM" id="Phobius"/>
    </source>
</evidence>